<gene>
    <name evidence="1" type="ORF">N783_00865</name>
</gene>
<dbReference type="Proteomes" id="UP000030403">
    <property type="component" value="Unassembled WGS sequence"/>
</dbReference>
<sequence length="228" mass="26397">MKRSYLFLLLGLAIAILVFVEKKAGAMEITYDEAVESYNEYKTEVKSFEENPDEDKILKLTKRGRELTKTYDAIIEHQTFGNNLFNVKPILNEQEIKHLKELNSNLEQYYGKIDEAVLKEKYSAKDLAPLIKIAEKEGEYHSGGIDITFEPVGFYEISIDGTFRDEHSSIISRKYFIFETNQGNFYWRKPSGNRMISYGENEATVRFDQKQYTIKGNIIHKGFEGIGD</sequence>
<dbReference type="AlphaFoldDB" id="A0A0A5GL59"/>
<reference evidence="1 2" key="1">
    <citation type="submission" date="2013-08" db="EMBL/GenBank/DDBJ databases">
        <authorList>
            <person name="Huang J."/>
            <person name="Wang G."/>
        </authorList>
    </citation>
    <scope>NUCLEOTIDE SEQUENCE [LARGE SCALE GENOMIC DNA]</scope>
    <source>
        <strain evidence="1 2">BH030004</strain>
    </source>
</reference>
<name>A0A0A5GL59_9BACI</name>
<dbReference type="RefSeq" id="WP_027445173.1">
    <property type="nucleotide sequence ID" value="NZ_AULJ01000001.1"/>
</dbReference>
<evidence type="ECO:0000313" key="1">
    <source>
        <dbReference type="EMBL" id="KGX91900.1"/>
    </source>
</evidence>
<dbReference type="EMBL" id="AVPF01000001">
    <property type="protein sequence ID" value="KGX91900.1"/>
    <property type="molecule type" value="Genomic_DNA"/>
</dbReference>
<protein>
    <submittedName>
        <fullName evidence="1">Uncharacterized protein</fullName>
    </submittedName>
</protein>
<dbReference type="eggNOG" id="ENOG502ZXST">
    <property type="taxonomic scope" value="Bacteria"/>
</dbReference>
<organism evidence="1 2">
    <name type="scientific">Pontibacillus marinus BH030004 = DSM 16465</name>
    <dbReference type="NCBI Taxonomy" id="1385511"/>
    <lineage>
        <taxon>Bacteria</taxon>
        <taxon>Bacillati</taxon>
        <taxon>Bacillota</taxon>
        <taxon>Bacilli</taxon>
        <taxon>Bacillales</taxon>
        <taxon>Bacillaceae</taxon>
        <taxon>Pontibacillus</taxon>
    </lineage>
</organism>
<accession>A0A0A5GL59</accession>
<proteinExistence type="predicted"/>
<evidence type="ECO:0000313" key="2">
    <source>
        <dbReference type="Proteomes" id="UP000030403"/>
    </source>
</evidence>
<keyword evidence="2" id="KW-1185">Reference proteome</keyword>
<dbReference type="OrthoDB" id="2879243at2"/>
<comment type="caution">
    <text evidence="1">The sequence shown here is derived from an EMBL/GenBank/DDBJ whole genome shotgun (WGS) entry which is preliminary data.</text>
</comment>